<feature type="compositionally biased region" description="Low complexity" evidence="1">
    <location>
        <begin position="346"/>
        <end position="357"/>
    </location>
</feature>
<dbReference type="AlphaFoldDB" id="A0A8J6CBJ0"/>
<gene>
    <name evidence="2" type="ORF">KFE25_007320</name>
</gene>
<feature type="region of interest" description="Disordered" evidence="1">
    <location>
        <begin position="1"/>
        <end position="49"/>
    </location>
</feature>
<feature type="compositionally biased region" description="Low complexity" evidence="1">
    <location>
        <begin position="40"/>
        <end position="49"/>
    </location>
</feature>
<dbReference type="SMART" id="SM00015">
    <property type="entry name" value="IQ"/>
    <property type="match status" value="2"/>
</dbReference>
<comment type="caution">
    <text evidence="2">The sequence shown here is derived from an EMBL/GenBank/DDBJ whole genome shotgun (WGS) entry which is preliminary data.</text>
</comment>
<evidence type="ECO:0000313" key="3">
    <source>
        <dbReference type="Proteomes" id="UP000751190"/>
    </source>
</evidence>
<sequence>MASGMRHERSQLRDHYRRSSDEAAEGSALVDAAADDSDASEPSAEAEAMAQIARLERQQAAARRLRASFAFSLRPYRAARRIQRAWRIWRWRLDHRRRRRSMRRLSAAGERAVEALMLMLDGAPQPHELHRRSWLHALREAQAAELAREEAAAALVQRLVRAHLARALAKRTRAHRIVLAIAHAAVDAVEGRRARTAGATRIQAVARGWFARMRATRISRARSARERCRQVRLVAHLPRTELARPTDWHSYGRQAALRRASRWDFDADADAERAALDDADGAERARARRPQSAAAVLRRHARGGAPLRAQATRRSFGAPPARPWPAGSAGDSSALARPPPFPRAAPPDGAAPGTDAGPAGGEGSSTRGEGSGERGMQSPYRSAHGAPTDGRSTHSPRTADTMEAPLAPPLGRARAHPPATPPPPGRAHGHGRADGRTAGAHGGAPARGGHRSSREAAAASARALPGGAAGGTMGASALFARRREALRRAVQPVLREAALRAASRAAAAAGGAAGAAPRLPRCSRAELGFRAVGSCRASL</sequence>
<protein>
    <submittedName>
        <fullName evidence="2">Uncharacterized protein</fullName>
    </submittedName>
</protein>
<feature type="compositionally biased region" description="Basic and acidic residues" evidence="1">
    <location>
        <begin position="276"/>
        <end position="285"/>
    </location>
</feature>
<feature type="compositionally biased region" description="Basic and acidic residues" evidence="1">
    <location>
        <begin position="1"/>
        <end position="21"/>
    </location>
</feature>
<accession>A0A8J6CBJ0</accession>
<dbReference type="Proteomes" id="UP000751190">
    <property type="component" value="Unassembled WGS sequence"/>
</dbReference>
<keyword evidence="3" id="KW-1185">Reference proteome</keyword>
<feature type="region of interest" description="Disordered" evidence="1">
    <location>
        <begin position="276"/>
        <end position="470"/>
    </location>
</feature>
<proteinExistence type="predicted"/>
<name>A0A8J6CBJ0_DIALT</name>
<evidence type="ECO:0000313" key="2">
    <source>
        <dbReference type="EMBL" id="KAG8468802.1"/>
    </source>
</evidence>
<feature type="compositionally biased region" description="Low complexity" evidence="1">
    <location>
        <begin position="455"/>
        <end position="466"/>
    </location>
</feature>
<dbReference type="EMBL" id="JAGTXO010000003">
    <property type="protein sequence ID" value="KAG8468802.1"/>
    <property type="molecule type" value="Genomic_DNA"/>
</dbReference>
<organism evidence="2 3">
    <name type="scientific">Diacronema lutheri</name>
    <name type="common">Unicellular marine alga</name>
    <name type="synonym">Monochrysis lutheri</name>
    <dbReference type="NCBI Taxonomy" id="2081491"/>
    <lineage>
        <taxon>Eukaryota</taxon>
        <taxon>Haptista</taxon>
        <taxon>Haptophyta</taxon>
        <taxon>Pavlovophyceae</taxon>
        <taxon>Pavlovales</taxon>
        <taxon>Pavlovaceae</taxon>
        <taxon>Diacronema</taxon>
    </lineage>
</organism>
<reference evidence="2" key="1">
    <citation type="submission" date="2021-05" db="EMBL/GenBank/DDBJ databases">
        <title>The genome of the haptophyte Pavlova lutheri (Diacronema luteri, Pavlovales) - a model for lipid biosynthesis in eukaryotic algae.</title>
        <authorList>
            <person name="Hulatt C.J."/>
            <person name="Posewitz M.C."/>
        </authorList>
    </citation>
    <scope>NUCLEOTIDE SEQUENCE</scope>
    <source>
        <strain evidence="2">NIVA-4/92</strain>
    </source>
</reference>
<evidence type="ECO:0000256" key="1">
    <source>
        <dbReference type="SAM" id="MobiDB-lite"/>
    </source>
</evidence>
<dbReference type="PROSITE" id="PS50096">
    <property type="entry name" value="IQ"/>
    <property type="match status" value="3"/>
</dbReference>
<dbReference type="InterPro" id="IPR000048">
    <property type="entry name" value="IQ_motif_EF-hand-BS"/>
</dbReference>